<dbReference type="Gene3D" id="3.40.50.2300">
    <property type="match status" value="2"/>
</dbReference>
<dbReference type="EC" id="2.7.13.3" evidence="2"/>
<dbReference type="PRINTS" id="PR00344">
    <property type="entry name" value="BCTRLSENSOR"/>
</dbReference>
<dbReference type="InterPro" id="IPR011006">
    <property type="entry name" value="CheY-like_superfamily"/>
</dbReference>
<dbReference type="SMART" id="SM00388">
    <property type="entry name" value="HisKA"/>
    <property type="match status" value="1"/>
</dbReference>
<dbReference type="PROSITE" id="PS50109">
    <property type="entry name" value="HIS_KIN"/>
    <property type="match status" value="1"/>
</dbReference>
<evidence type="ECO:0000256" key="5">
    <source>
        <dbReference type="PROSITE-ProRule" id="PRU00169"/>
    </source>
</evidence>
<sequence length="765" mass="84024">MKKISLWKQITLSMIAVAVVVAYISENLVRKFETTRLQSTLQEQADLTVSLLSGLMLEAIIVEDIPLIDTALEEAVTRAPKLLQIVVYDEDRQEITRFPANDTSHDELVKTFNPDILYDGEVFGSMEVLWSTREGIQQVQDAVRQGMLVTITTVGAMAVLFLFLINRLATNPLSIIHKNMQATILRDASPSQSLPKIAAEEFNALDGSVNMLEMVLGERDEREVALNRAIEEAKGASRAKSEFLANMSHEIRTPMNGVIGMAELILETDLSSSQHLYAKTIANSGQNLLTIINDILDFSKIEAGKLELDTKPFNLQRCLEEILTLASSNSAKNNVEISLRYDPKLPIGFLGDQDRLRQIITNIVGNAVKFTLQGNIEVDVTGQNGADGTALEISVKDSGVGIPAEKIAGIFNEFEQADGATNRKFEGTGLGLAISSRLIRMMGGKIDVTSVLDQGSTFTISLTLPANNEIVEAPSENMDHIINKRVLIVDDLEVNRTILTERLRSWDIDQQVAASGAEALAMLKEAQLSGKPFDMVIQDYQMPNMDGLELARRIREENHFSALPLVILSSVDDAVNLKKHTGINFADILLKPVSSTALKQVLASAMSATTTTQGQNATATPKKIETKDLSNTTVMIVEDNKTNQLVLKTMLKVTKCSIAIANNGLEGRDNFLEVAPDIIFMDMSMPKMDGLEATREIRRIEKENDLLPTPIIALTANAMKGDRERCLEAGMDSYLSKPINKARLMKALSEYLGPAVPVLKLENTA</sequence>
<keyword evidence="6" id="KW-0472">Membrane</keyword>
<dbReference type="CDD" id="cd16922">
    <property type="entry name" value="HATPase_EvgS-ArcB-TorS-like"/>
    <property type="match status" value="1"/>
</dbReference>
<feature type="domain" description="Histidine kinase" evidence="7">
    <location>
        <begin position="246"/>
        <end position="466"/>
    </location>
</feature>
<feature type="transmembrane region" description="Helical" evidence="6">
    <location>
        <begin position="6"/>
        <end position="24"/>
    </location>
</feature>
<dbReference type="PANTHER" id="PTHR45339:SF1">
    <property type="entry name" value="HYBRID SIGNAL TRANSDUCTION HISTIDINE KINASE J"/>
    <property type="match status" value="1"/>
</dbReference>
<dbReference type="SUPFAM" id="SSF52172">
    <property type="entry name" value="CheY-like"/>
    <property type="match status" value="2"/>
</dbReference>
<evidence type="ECO:0000256" key="4">
    <source>
        <dbReference type="ARBA" id="ARBA00023012"/>
    </source>
</evidence>
<proteinExistence type="predicted"/>
<protein>
    <recommendedName>
        <fullName evidence="2">histidine kinase</fullName>
        <ecNumber evidence="2">2.7.13.3</ecNumber>
    </recommendedName>
</protein>
<dbReference type="InterPro" id="IPR036890">
    <property type="entry name" value="HATPase_C_sf"/>
</dbReference>
<feature type="modified residue" description="4-aspartylphosphate" evidence="5">
    <location>
        <position position="682"/>
    </location>
</feature>
<comment type="caution">
    <text evidence="9">The sequence shown here is derived from an EMBL/GenBank/DDBJ whole genome shotgun (WGS) entry which is preliminary data.</text>
</comment>
<dbReference type="Gene3D" id="1.10.287.130">
    <property type="match status" value="1"/>
</dbReference>
<dbReference type="PROSITE" id="PS50110">
    <property type="entry name" value="RESPONSE_REGULATORY"/>
    <property type="match status" value="2"/>
</dbReference>
<dbReference type="Gene3D" id="3.30.565.10">
    <property type="entry name" value="Histidine kinase-like ATPase, C-terminal domain"/>
    <property type="match status" value="1"/>
</dbReference>
<dbReference type="InterPro" id="IPR005467">
    <property type="entry name" value="His_kinase_dom"/>
</dbReference>
<evidence type="ECO:0000256" key="6">
    <source>
        <dbReference type="SAM" id="Phobius"/>
    </source>
</evidence>
<dbReference type="Pfam" id="PF02518">
    <property type="entry name" value="HATPase_c"/>
    <property type="match status" value="1"/>
</dbReference>
<accession>A0ABQ5VRH4</accession>
<dbReference type="Pfam" id="PF00072">
    <property type="entry name" value="Response_reg"/>
    <property type="match status" value="2"/>
</dbReference>
<dbReference type="InterPro" id="IPR036097">
    <property type="entry name" value="HisK_dim/P_sf"/>
</dbReference>
<keyword evidence="6" id="KW-1133">Transmembrane helix</keyword>
<dbReference type="EMBL" id="BSNN01000002">
    <property type="protein sequence ID" value="GLQ33945.1"/>
    <property type="molecule type" value="Genomic_DNA"/>
</dbReference>
<feature type="transmembrane region" description="Helical" evidence="6">
    <location>
        <begin position="146"/>
        <end position="165"/>
    </location>
</feature>
<evidence type="ECO:0000259" key="7">
    <source>
        <dbReference type="PROSITE" id="PS50109"/>
    </source>
</evidence>
<dbReference type="RefSeq" id="WP_284375360.1">
    <property type="nucleotide sequence ID" value="NZ_BSNN01000002.1"/>
</dbReference>
<dbReference type="InterPro" id="IPR003594">
    <property type="entry name" value="HATPase_dom"/>
</dbReference>
<feature type="domain" description="Response regulatory" evidence="8">
    <location>
        <begin position="633"/>
        <end position="752"/>
    </location>
</feature>
<dbReference type="InterPro" id="IPR001789">
    <property type="entry name" value="Sig_transdc_resp-reg_receiver"/>
</dbReference>
<dbReference type="PANTHER" id="PTHR45339">
    <property type="entry name" value="HYBRID SIGNAL TRANSDUCTION HISTIDINE KINASE J"/>
    <property type="match status" value="1"/>
</dbReference>
<keyword evidence="10" id="KW-1185">Reference proteome</keyword>
<keyword evidence="6" id="KW-0812">Transmembrane</keyword>
<dbReference type="InterPro" id="IPR003661">
    <property type="entry name" value="HisK_dim/P_dom"/>
</dbReference>
<evidence type="ECO:0000313" key="9">
    <source>
        <dbReference type="EMBL" id="GLQ33945.1"/>
    </source>
</evidence>
<dbReference type="SUPFAM" id="SSF47384">
    <property type="entry name" value="Homodimeric domain of signal transducing histidine kinase"/>
    <property type="match status" value="1"/>
</dbReference>
<evidence type="ECO:0000259" key="8">
    <source>
        <dbReference type="PROSITE" id="PS50110"/>
    </source>
</evidence>
<dbReference type="SUPFAM" id="SSF55874">
    <property type="entry name" value="ATPase domain of HSP90 chaperone/DNA topoisomerase II/histidine kinase"/>
    <property type="match status" value="1"/>
</dbReference>
<feature type="modified residue" description="4-aspartylphosphate" evidence="5">
    <location>
        <position position="539"/>
    </location>
</feature>
<gene>
    <name evidence="9" type="ORF">GCM10007939_02280</name>
</gene>
<dbReference type="SMART" id="SM00387">
    <property type="entry name" value="HATPase_c"/>
    <property type="match status" value="1"/>
</dbReference>
<dbReference type="SMART" id="SM00448">
    <property type="entry name" value="REC"/>
    <property type="match status" value="2"/>
</dbReference>
<evidence type="ECO:0000256" key="3">
    <source>
        <dbReference type="ARBA" id="ARBA00022553"/>
    </source>
</evidence>
<comment type="catalytic activity">
    <reaction evidence="1">
        <text>ATP + protein L-histidine = ADP + protein N-phospho-L-histidine.</text>
        <dbReference type="EC" id="2.7.13.3"/>
    </reaction>
</comment>
<evidence type="ECO:0000256" key="1">
    <source>
        <dbReference type="ARBA" id="ARBA00000085"/>
    </source>
</evidence>
<evidence type="ECO:0000313" key="10">
    <source>
        <dbReference type="Proteomes" id="UP001156694"/>
    </source>
</evidence>
<dbReference type="CDD" id="cd00082">
    <property type="entry name" value="HisKA"/>
    <property type="match status" value="1"/>
</dbReference>
<reference evidence="10" key="1">
    <citation type="journal article" date="2019" name="Int. J. Syst. Evol. Microbiol.">
        <title>The Global Catalogue of Microorganisms (GCM) 10K type strain sequencing project: providing services to taxonomists for standard genome sequencing and annotation.</title>
        <authorList>
            <consortium name="The Broad Institute Genomics Platform"/>
            <consortium name="The Broad Institute Genome Sequencing Center for Infectious Disease"/>
            <person name="Wu L."/>
            <person name="Ma J."/>
        </authorList>
    </citation>
    <scope>NUCLEOTIDE SEQUENCE [LARGE SCALE GENOMIC DNA]</scope>
    <source>
        <strain evidence="10">NBRC 110140</strain>
    </source>
</reference>
<organism evidence="9 10">
    <name type="scientific">Amylibacter marinus</name>
    <dbReference type="NCBI Taxonomy" id="1475483"/>
    <lineage>
        <taxon>Bacteria</taxon>
        <taxon>Pseudomonadati</taxon>
        <taxon>Pseudomonadota</taxon>
        <taxon>Alphaproteobacteria</taxon>
        <taxon>Rhodobacterales</taxon>
        <taxon>Paracoccaceae</taxon>
        <taxon>Amylibacter</taxon>
    </lineage>
</organism>
<evidence type="ECO:0000256" key="2">
    <source>
        <dbReference type="ARBA" id="ARBA00012438"/>
    </source>
</evidence>
<feature type="domain" description="Response regulatory" evidence="8">
    <location>
        <begin position="485"/>
        <end position="606"/>
    </location>
</feature>
<keyword evidence="4" id="KW-0902">Two-component regulatory system</keyword>
<name>A0ABQ5VRH4_9RHOB</name>
<dbReference type="InterPro" id="IPR004358">
    <property type="entry name" value="Sig_transdc_His_kin-like_C"/>
</dbReference>
<keyword evidence="3 5" id="KW-0597">Phosphoprotein</keyword>
<dbReference type="CDD" id="cd17546">
    <property type="entry name" value="REC_hyHK_CKI1_RcsC-like"/>
    <property type="match status" value="2"/>
</dbReference>
<dbReference type="Proteomes" id="UP001156694">
    <property type="component" value="Unassembled WGS sequence"/>
</dbReference>
<dbReference type="Pfam" id="PF00512">
    <property type="entry name" value="HisKA"/>
    <property type="match status" value="1"/>
</dbReference>